<dbReference type="PANTHER" id="PTHR45138">
    <property type="entry name" value="REGULATORY COMPONENTS OF SENSORY TRANSDUCTION SYSTEM"/>
    <property type="match status" value="1"/>
</dbReference>
<dbReference type="InterPro" id="IPR050469">
    <property type="entry name" value="Diguanylate_Cyclase"/>
</dbReference>
<dbReference type="EMBL" id="JADIKF010000039">
    <property type="protein sequence ID" value="MBM7130777.1"/>
    <property type="molecule type" value="Genomic_DNA"/>
</dbReference>
<comment type="catalytic activity">
    <reaction evidence="2">
        <text>2 GTP = 3',3'-c-di-GMP + 2 diphosphate</text>
        <dbReference type="Rhea" id="RHEA:24898"/>
        <dbReference type="ChEBI" id="CHEBI:33019"/>
        <dbReference type="ChEBI" id="CHEBI:37565"/>
        <dbReference type="ChEBI" id="CHEBI:58805"/>
        <dbReference type="EC" id="2.7.7.65"/>
    </reaction>
</comment>
<evidence type="ECO:0000259" key="4">
    <source>
        <dbReference type="PROSITE" id="PS50887"/>
    </source>
</evidence>
<keyword evidence="3" id="KW-0472">Membrane</keyword>
<keyword evidence="3" id="KW-1133">Transmembrane helix</keyword>
<proteinExistence type="predicted"/>
<comment type="caution">
    <text evidence="5">The sequence shown here is derived from an EMBL/GenBank/DDBJ whole genome shotgun (WGS) entry which is preliminary data.</text>
</comment>
<evidence type="ECO:0000256" key="1">
    <source>
        <dbReference type="ARBA" id="ARBA00012528"/>
    </source>
</evidence>
<feature type="domain" description="GGDEF" evidence="4">
    <location>
        <begin position="353"/>
        <end position="488"/>
    </location>
</feature>
<dbReference type="PANTHER" id="PTHR45138:SF9">
    <property type="entry name" value="DIGUANYLATE CYCLASE DGCM-RELATED"/>
    <property type="match status" value="1"/>
</dbReference>
<keyword evidence="3" id="KW-0812">Transmembrane</keyword>
<organism evidence="5 6">
    <name type="scientific">Dyella mobilis</name>
    <dbReference type="NCBI Taxonomy" id="1849582"/>
    <lineage>
        <taxon>Bacteria</taxon>
        <taxon>Pseudomonadati</taxon>
        <taxon>Pseudomonadota</taxon>
        <taxon>Gammaproteobacteria</taxon>
        <taxon>Lysobacterales</taxon>
        <taxon>Rhodanobacteraceae</taxon>
        <taxon>Dyella</taxon>
    </lineage>
</organism>
<gene>
    <name evidence="5" type="ORF">ISS99_14660</name>
</gene>
<feature type="transmembrane region" description="Helical" evidence="3">
    <location>
        <begin position="153"/>
        <end position="173"/>
    </location>
</feature>
<dbReference type="Pfam" id="PF00990">
    <property type="entry name" value="GGDEF"/>
    <property type="match status" value="1"/>
</dbReference>
<dbReference type="PROSITE" id="PS50887">
    <property type="entry name" value="GGDEF"/>
    <property type="match status" value="1"/>
</dbReference>
<feature type="transmembrane region" description="Helical" evidence="3">
    <location>
        <begin position="29"/>
        <end position="45"/>
    </location>
</feature>
<feature type="transmembrane region" description="Helical" evidence="3">
    <location>
        <begin position="216"/>
        <end position="235"/>
    </location>
</feature>
<dbReference type="EC" id="2.7.7.65" evidence="1"/>
<protein>
    <recommendedName>
        <fullName evidence="1">diguanylate cyclase</fullName>
        <ecNumber evidence="1">2.7.7.65</ecNumber>
    </recommendedName>
</protein>
<sequence length="488" mass="52985">MMVLLAIAFALLHACLVWLIPGHAIVTSYAFLIAAPLLALVAAMRRAYVTGLALDRGWSLAAASLLLWTLGMISSLRQDLFLANSNEAPGETMLFYVLYGVPVSYAVATVGAATGSLMQRVVDAVLVLALGYLYFELMFSWVDLKGASNATSAQMIAYMFDVENAYLVLTTVIRFLSADTVERRHFFGVLFAFIFSYGVVAAYYNHHVAMDLAKNIGSTYDVIVDVPFLLFAILAMHGPTRLSQTLKPPIGLVRFVSSGSPILLSLAVLGVALLLLPRHFGIGVAGIIVAVLGYGLRSTLSQVHLSETEETLRHDRTMFAEMALRDSLTGVPNRRAFEEALDREWRVAVRGQHVISLLLVDIDIFKQYNDRYGHLAGDACLRQVADVLQHALRRPGDMLARYGGEEFVLILPNTPGAGAQQVATRLCKRVNQLQITHEDSPTGGVTISVGIASMIPQEGTAADDLISAADGALYTAKRNGRNRAELAA</sequence>
<accession>A0ABS2KHY8</accession>
<keyword evidence="6" id="KW-1185">Reference proteome</keyword>
<dbReference type="InterPro" id="IPR000160">
    <property type="entry name" value="GGDEF_dom"/>
</dbReference>
<name>A0ABS2KHY8_9GAMM</name>
<feature type="transmembrane region" description="Helical" evidence="3">
    <location>
        <begin position="185"/>
        <end position="204"/>
    </location>
</feature>
<feature type="transmembrane region" description="Helical" evidence="3">
    <location>
        <begin position="57"/>
        <end position="76"/>
    </location>
</feature>
<dbReference type="NCBIfam" id="TIGR00254">
    <property type="entry name" value="GGDEF"/>
    <property type="match status" value="1"/>
</dbReference>
<dbReference type="RefSeq" id="WP_204632330.1">
    <property type="nucleotide sequence ID" value="NZ_BSOC01000002.1"/>
</dbReference>
<evidence type="ECO:0000313" key="5">
    <source>
        <dbReference type="EMBL" id="MBM7130777.1"/>
    </source>
</evidence>
<dbReference type="SMART" id="SM00267">
    <property type="entry name" value="GGDEF"/>
    <property type="match status" value="1"/>
</dbReference>
<dbReference type="InterPro" id="IPR043128">
    <property type="entry name" value="Rev_trsase/Diguanyl_cyclase"/>
</dbReference>
<feature type="transmembrane region" description="Helical" evidence="3">
    <location>
        <begin position="280"/>
        <end position="296"/>
    </location>
</feature>
<feature type="transmembrane region" description="Helical" evidence="3">
    <location>
        <begin position="96"/>
        <end position="114"/>
    </location>
</feature>
<dbReference type="Gene3D" id="3.30.70.270">
    <property type="match status" value="1"/>
</dbReference>
<dbReference type="InterPro" id="IPR029787">
    <property type="entry name" value="Nucleotide_cyclase"/>
</dbReference>
<evidence type="ECO:0000256" key="2">
    <source>
        <dbReference type="ARBA" id="ARBA00034247"/>
    </source>
</evidence>
<evidence type="ECO:0000313" key="6">
    <source>
        <dbReference type="Proteomes" id="UP001430193"/>
    </source>
</evidence>
<feature type="transmembrane region" description="Helical" evidence="3">
    <location>
        <begin position="255"/>
        <end position="274"/>
    </location>
</feature>
<reference evidence="5" key="1">
    <citation type="submission" date="2020-10" db="EMBL/GenBank/DDBJ databases">
        <title>Phylogeny of dyella-like bacteria.</title>
        <authorList>
            <person name="Fu J."/>
        </authorList>
    </citation>
    <scope>NUCLEOTIDE SEQUENCE</scope>
    <source>
        <strain evidence="5">DHON07</strain>
    </source>
</reference>
<feature type="transmembrane region" description="Helical" evidence="3">
    <location>
        <begin position="121"/>
        <end position="141"/>
    </location>
</feature>
<dbReference type="CDD" id="cd01949">
    <property type="entry name" value="GGDEF"/>
    <property type="match status" value="1"/>
</dbReference>
<dbReference type="SUPFAM" id="SSF55073">
    <property type="entry name" value="Nucleotide cyclase"/>
    <property type="match status" value="1"/>
</dbReference>
<dbReference type="Proteomes" id="UP001430193">
    <property type="component" value="Unassembled WGS sequence"/>
</dbReference>
<evidence type="ECO:0000256" key="3">
    <source>
        <dbReference type="SAM" id="Phobius"/>
    </source>
</evidence>